<keyword evidence="1" id="KW-0677">Repeat</keyword>
<dbReference type="Gene3D" id="3.30.465.10">
    <property type="match status" value="1"/>
</dbReference>
<comment type="caution">
    <text evidence="5">The sequence shown here is derived from an EMBL/GenBank/DDBJ whole genome shotgun (WGS) entry which is preliminary data.</text>
</comment>
<evidence type="ECO:0000256" key="1">
    <source>
        <dbReference type="ARBA" id="ARBA00022737"/>
    </source>
</evidence>
<evidence type="ECO:0000256" key="2">
    <source>
        <dbReference type="ARBA" id="ARBA00023122"/>
    </source>
</evidence>
<dbReference type="InterPro" id="IPR005170">
    <property type="entry name" value="Transptr-assoc_dom"/>
</dbReference>
<dbReference type="Proteomes" id="UP001054252">
    <property type="component" value="Unassembled WGS sequence"/>
</dbReference>
<protein>
    <recommendedName>
        <fullName evidence="4">Transporter-associated domain-containing protein</fullName>
    </recommendedName>
</protein>
<sequence length="65" mass="7546">MPEEHQYETVSGFVCEVFGYIPRAGESIKVVLKRDNQDDDDKHDEDGSGHQDLKERHQIYRLEVG</sequence>
<gene>
    <name evidence="5" type="ORF">SLEP1_g46311</name>
</gene>
<dbReference type="InterPro" id="IPR036318">
    <property type="entry name" value="FAD-bd_PCMH-like_sf"/>
</dbReference>
<evidence type="ECO:0000313" key="5">
    <source>
        <dbReference type="EMBL" id="GKV38396.1"/>
    </source>
</evidence>
<organism evidence="5 6">
    <name type="scientific">Rubroshorea leprosula</name>
    <dbReference type="NCBI Taxonomy" id="152421"/>
    <lineage>
        <taxon>Eukaryota</taxon>
        <taxon>Viridiplantae</taxon>
        <taxon>Streptophyta</taxon>
        <taxon>Embryophyta</taxon>
        <taxon>Tracheophyta</taxon>
        <taxon>Spermatophyta</taxon>
        <taxon>Magnoliopsida</taxon>
        <taxon>eudicotyledons</taxon>
        <taxon>Gunneridae</taxon>
        <taxon>Pentapetalae</taxon>
        <taxon>rosids</taxon>
        <taxon>malvids</taxon>
        <taxon>Malvales</taxon>
        <taxon>Dipterocarpaceae</taxon>
        <taxon>Rubroshorea</taxon>
    </lineage>
</organism>
<proteinExistence type="predicted"/>
<dbReference type="PANTHER" id="PTHR22777">
    <property type="entry name" value="HEMOLYSIN-RELATED"/>
    <property type="match status" value="1"/>
</dbReference>
<dbReference type="Pfam" id="PF03471">
    <property type="entry name" value="CorC_HlyC"/>
    <property type="match status" value="1"/>
</dbReference>
<feature type="region of interest" description="Disordered" evidence="3">
    <location>
        <begin position="34"/>
        <end position="57"/>
    </location>
</feature>
<name>A0AAV5LNS4_9ROSI</name>
<feature type="domain" description="Transporter-associated" evidence="4">
    <location>
        <begin position="1"/>
        <end position="32"/>
    </location>
</feature>
<keyword evidence="6" id="KW-1185">Reference proteome</keyword>
<accession>A0AAV5LNS4</accession>
<evidence type="ECO:0000256" key="3">
    <source>
        <dbReference type="SAM" id="MobiDB-lite"/>
    </source>
</evidence>
<reference evidence="5 6" key="1">
    <citation type="journal article" date="2021" name="Commun. Biol.">
        <title>The genome of Shorea leprosula (Dipterocarpaceae) highlights the ecological relevance of drought in aseasonal tropical rainforests.</title>
        <authorList>
            <person name="Ng K.K.S."/>
            <person name="Kobayashi M.J."/>
            <person name="Fawcett J.A."/>
            <person name="Hatakeyama M."/>
            <person name="Paape T."/>
            <person name="Ng C.H."/>
            <person name="Ang C.C."/>
            <person name="Tnah L.H."/>
            <person name="Lee C.T."/>
            <person name="Nishiyama T."/>
            <person name="Sese J."/>
            <person name="O'Brien M.J."/>
            <person name="Copetti D."/>
            <person name="Mohd Noor M.I."/>
            <person name="Ong R.C."/>
            <person name="Putra M."/>
            <person name="Sireger I.Z."/>
            <person name="Indrioko S."/>
            <person name="Kosugi Y."/>
            <person name="Izuno A."/>
            <person name="Isagi Y."/>
            <person name="Lee S.L."/>
            <person name="Shimizu K.K."/>
        </authorList>
    </citation>
    <scope>NUCLEOTIDE SEQUENCE [LARGE SCALE GENOMIC DNA]</scope>
    <source>
        <strain evidence="5">214</strain>
    </source>
</reference>
<keyword evidence="2" id="KW-0129">CBS domain</keyword>
<dbReference type="EMBL" id="BPVZ01000128">
    <property type="protein sequence ID" value="GKV38396.1"/>
    <property type="molecule type" value="Genomic_DNA"/>
</dbReference>
<evidence type="ECO:0000259" key="4">
    <source>
        <dbReference type="Pfam" id="PF03471"/>
    </source>
</evidence>
<feature type="compositionally biased region" description="Basic and acidic residues" evidence="3">
    <location>
        <begin position="44"/>
        <end position="57"/>
    </location>
</feature>
<evidence type="ECO:0000313" key="6">
    <source>
        <dbReference type="Proteomes" id="UP001054252"/>
    </source>
</evidence>
<dbReference type="InterPro" id="IPR016169">
    <property type="entry name" value="FAD-bd_PCMH_sub2"/>
</dbReference>
<dbReference type="GO" id="GO:0050660">
    <property type="term" value="F:flavin adenine dinucleotide binding"/>
    <property type="evidence" value="ECO:0007669"/>
    <property type="project" value="InterPro"/>
</dbReference>
<dbReference type="AlphaFoldDB" id="A0AAV5LNS4"/>
<dbReference type="SUPFAM" id="SSF56176">
    <property type="entry name" value="FAD-binding/transporter-associated domain-like"/>
    <property type="match status" value="1"/>
</dbReference>
<dbReference type="PANTHER" id="PTHR22777:SF17">
    <property type="entry name" value="UPF0053 PROTEIN SLL0260"/>
    <property type="match status" value="1"/>
</dbReference>